<evidence type="ECO:0008006" key="6">
    <source>
        <dbReference type="Google" id="ProtNLM"/>
    </source>
</evidence>
<keyword evidence="1" id="KW-0812">Transmembrane</keyword>
<evidence type="ECO:0000313" key="3">
    <source>
        <dbReference type="EMBL" id="MFL0297344.1"/>
    </source>
</evidence>
<evidence type="ECO:0000313" key="4">
    <source>
        <dbReference type="Proteomes" id="UP001623553"/>
    </source>
</evidence>
<evidence type="ECO:0000313" key="2">
    <source>
        <dbReference type="EMBL" id="MFL0206024.1"/>
    </source>
</evidence>
<dbReference type="RefSeq" id="WP_406777593.1">
    <property type="nucleotide sequence ID" value="NZ_JBEWZF010000001.1"/>
</dbReference>
<dbReference type="EMBL" id="JBEWZF010000001">
    <property type="protein sequence ID" value="MFL0297344.1"/>
    <property type="molecule type" value="Genomic_DNA"/>
</dbReference>
<keyword evidence="1" id="KW-1133">Transmembrane helix</keyword>
<proteinExistence type="predicted"/>
<gene>
    <name evidence="3" type="ORF">AAE961_00510</name>
    <name evidence="2" type="ORF">V7S74_04645</name>
</gene>
<dbReference type="Proteomes" id="UP001623553">
    <property type="component" value="Unassembled WGS sequence"/>
</dbReference>
<accession>A0ABW8TXD1</accession>
<organism evidence="3 4">
    <name type="scientific">Aquirufa novilacunae</name>
    <dbReference type="NCBI Taxonomy" id="3139305"/>
    <lineage>
        <taxon>Bacteria</taxon>
        <taxon>Pseudomonadati</taxon>
        <taxon>Bacteroidota</taxon>
        <taxon>Cytophagia</taxon>
        <taxon>Cytophagales</taxon>
        <taxon>Flectobacillaceae</taxon>
        <taxon>Aquirufa</taxon>
    </lineage>
</organism>
<keyword evidence="1" id="KW-0472">Membrane</keyword>
<keyword evidence="4" id="KW-1185">Reference proteome</keyword>
<feature type="transmembrane region" description="Helical" evidence="1">
    <location>
        <begin position="6"/>
        <end position="37"/>
    </location>
</feature>
<evidence type="ECO:0000313" key="5">
    <source>
        <dbReference type="Proteomes" id="UP001623559"/>
    </source>
</evidence>
<feature type="transmembrane region" description="Helical" evidence="1">
    <location>
        <begin position="85"/>
        <end position="106"/>
    </location>
</feature>
<protein>
    <recommendedName>
        <fullName evidence="6">DUF4175 domain-containing protein</fullName>
    </recommendedName>
</protein>
<dbReference type="Proteomes" id="UP001623559">
    <property type="component" value="Unassembled WGS sequence"/>
</dbReference>
<comment type="caution">
    <text evidence="3">The sequence shown here is derived from an EMBL/GenBank/DDBJ whole genome shotgun (WGS) entry which is preliminary data.</text>
</comment>
<name>A0ABW8TXD1_9BACT</name>
<reference evidence="4 5" key="1">
    <citation type="submission" date="2024-07" db="EMBL/GenBank/DDBJ databases">
        <authorList>
            <person name="Pitt A."/>
            <person name="Hahn M.W."/>
        </authorList>
    </citation>
    <scope>NUCLEOTIDE SEQUENCE [LARGE SCALE GENOMIC DNA]</scope>
    <source>
        <strain evidence="2 5">2-AUSEE-184A6</strain>
        <strain evidence="3 4">2-BAHN-186B</strain>
    </source>
</reference>
<feature type="transmembrane region" description="Helical" evidence="1">
    <location>
        <begin position="44"/>
        <end position="65"/>
    </location>
</feature>
<sequence length="113" mass="12287">MSKLIYSLILIVIGALVGIYLPWYAMGVAFGLIAFVLNMPVKSSFLTGFLAGFILWVVAALWLDLQHPSTLPGRMAQVFPLKGNVFALFAVTGVLGGLFSGIWTWAGARLRQK</sequence>
<evidence type="ECO:0000256" key="1">
    <source>
        <dbReference type="SAM" id="Phobius"/>
    </source>
</evidence>
<dbReference type="EMBL" id="JBEWZG010000001">
    <property type="protein sequence ID" value="MFL0206024.1"/>
    <property type="molecule type" value="Genomic_DNA"/>
</dbReference>